<dbReference type="InterPro" id="IPR043563">
    <property type="entry name" value="Sp110/Sp140/Sp140L-like"/>
</dbReference>
<evidence type="ECO:0000313" key="3">
    <source>
        <dbReference type="Ensembl" id="ENSSVLP00005015576.1"/>
    </source>
</evidence>
<dbReference type="SMART" id="SM00297">
    <property type="entry name" value="BROMO"/>
    <property type="match status" value="1"/>
</dbReference>
<protein>
    <recommendedName>
        <fullName evidence="2">Bromo domain-containing protein</fullName>
    </recommendedName>
</protein>
<feature type="domain" description="Bromo" evidence="2">
    <location>
        <begin position="36"/>
        <end position="132"/>
    </location>
</feature>
<dbReference type="PANTHER" id="PTHR46386">
    <property type="entry name" value="NUCLEAR BODY PROTEIN SP140"/>
    <property type="match status" value="1"/>
</dbReference>
<dbReference type="GO" id="GO:0005634">
    <property type="term" value="C:nucleus"/>
    <property type="evidence" value="ECO:0007669"/>
    <property type="project" value="TreeGrafter"/>
</dbReference>
<dbReference type="InterPro" id="IPR001487">
    <property type="entry name" value="Bromodomain"/>
</dbReference>
<reference evidence="3" key="1">
    <citation type="submission" date="2025-08" db="UniProtKB">
        <authorList>
            <consortium name="Ensembl"/>
        </authorList>
    </citation>
    <scope>IDENTIFICATION</scope>
</reference>
<dbReference type="Proteomes" id="UP000694564">
    <property type="component" value="Chromosome 3"/>
</dbReference>
<dbReference type="GO" id="GO:0000981">
    <property type="term" value="F:DNA-binding transcription factor activity, RNA polymerase II-specific"/>
    <property type="evidence" value="ECO:0007669"/>
    <property type="project" value="TreeGrafter"/>
</dbReference>
<dbReference type="SUPFAM" id="SSF47370">
    <property type="entry name" value="Bromodomain"/>
    <property type="match status" value="1"/>
</dbReference>
<keyword evidence="4" id="KW-1185">Reference proteome</keyword>
<sequence length="148" mass="17572">LRKQWSCILCRTKSWEGNQESQPRHLESEVLKRPVLPEEQLRCELILLKVYCHPKSAFFVPEPHNAQDPQDHMWLNKVKERLIKKKYPRVEGFVRDMRLIFRNSKAFYKVSGPCSPFSLEELFEKEFKNIFSIQETSKSDVSLSPLFC</sequence>
<dbReference type="Ensembl" id="ENSSVLT00005017302.1">
    <property type="protein sequence ID" value="ENSSVLP00005015576.1"/>
    <property type="gene ID" value="ENSSVLG00005012482.1"/>
</dbReference>
<dbReference type="AlphaFoldDB" id="A0A8D2CVU0"/>
<evidence type="ECO:0000313" key="4">
    <source>
        <dbReference type="Proteomes" id="UP000694564"/>
    </source>
</evidence>
<dbReference type="OrthoDB" id="1870062at2759"/>
<dbReference type="InterPro" id="IPR036427">
    <property type="entry name" value="Bromodomain-like_sf"/>
</dbReference>
<dbReference type="GeneTree" id="ENSGT00940000169419"/>
<evidence type="ECO:0000259" key="2">
    <source>
        <dbReference type="SMART" id="SM00297"/>
    </source>
</evidence>
<reference evidence="3" key="2">
    <citation type="submission" date="2025-09" db="UniProtKB">
        <authorList>
            <consortium name="Ensembl"/>
        </authorList>
    </citation>
    <scope>IDENTIFICATION</scope>
</reference>
<dbReference type="Pfam" id="PF00439">
    <property type="entry name" value="Bromodomain"/>
    <property type="match status" value="1"/>
</dbReference>
<proteinExistence type="predicted"/>
<accession>A0A8D2CVU0</accession>
<dbReference type="Gene3D" id="1.20.920.10">
    <property type="entry name" value="Bromodomain-like"/>
    <property type="match status" value="1"/>
</dbReference>
<dbReference type="PANTHER" id="PTHR46386:SF1">
    <property type="entry name" value="NUCLEAR BODY PROTEIN SP140-LIKE PROTEIN"/>
    <property type="match status" value="1"/>
</dbReference>
<keyword evidence="1" id="KW-0103">Bromodomain</keyword>
<organism evidence="3 4">
    <name type="scientific">Sciurus vulgaris</name>
    <name type="common">Eurasian red squirrel</name>
    <dbReference type="NCBI Taxonomy" id="55149"/>
    <lineage>
        <taxon>Eukaryota</taxon>
        <taxon>Metazoa</taxon>
        <taxon>Chordata</taxon>
        <taxon>Craniata</taxon>
        <taxon>Vertebrata</taxon>
        <taxon>Euteleostomi</taxon>
        <taxon>Mammalia</taxon>
        <taxon>Eutheria</taxon>
        <taxon>Euarchontoglires</taxon>
        <taxon>Glires</taxon>
        <taxon>Rodentia</taxon>
        <taxon>Sciuromorpha</taxon>
        <taxon>Sciuridae</taxon>
        <taxon>Sciurinae</taxon>
        <taxon>Sciurini</taxon>
        <taxon>Sciurus</taxon>
    </lineage>
</organism>
<evidence type="ECO:0000256" key="1">
    <source>
        <dbReference type="ARBA" id="ARBA00023117"/>
    </source>
</evidence>
<name>A0A8D2CVU0_SCIVU</name>